<dbReference type="AlphaFoldDB" id="A0A383RBP0"/>
<sequence>MSAQNSLGICTYNYIRMFFKTKILSLWLSSSIVIIRFIFALIVTPGSIKSKNVFDYRGIVRKSG</sequence>
<dbReference type="Proteomes" id="UP000304148">
    <property type="component" value="Chromosome"/>
</dbReference>
<evidence type="ECO:0000313" key="3">
    <source>
        <dbReference type="Proteomes" id="UP000304148"/>
    </source>
</evidence>
<feature type="transmembrane region" description="Helical" evidence="1">
    <location>
        <begin position="23"/>
        <end position="43"/>
    </location>
</feature>
<evidence type="ECO:0000313" key="2">
    <source>
        <dbReference type="EMBL" id="SYX84101.1"/>
    </source>
</evidence>
<proteinExistence type="predicted"/>
<name>A0A383RBP0_PAEAL</name>
<dbReference type="EMBL" id="LS992241">
    <property type="protein sequence ID" value="SYX84101.1"/>
    <property type="molecule type" value="Genomic_DNA"/>
</dbReference>
<organism evidence="2 3">
    <name type="scientific">Paenibacillus alvei</name>
    <name type="common">Bacillus alvei</name>
    <dbReference type="NCBI Taxonomy" id="44250"/>
    <lineage>
        <taxon>Bacteria</taxon>
        <taxon>Bacillati</taxon>
        <taxon>Bacillota</taxon>
        <taxon>Bacilli</taxon>
        <taxon>Bacillales</taxon>
        <taxon>Paenibacillaceae</taxon>
        <taxon>Paenibacillus</taxon>
    </lineage>
</organism>
<reference evidence="3" key="1">
    <citation type="submission" date="2018-08" db="EMBL/GenBank/DDBJ databases">
        <authorList>
            <person name="Chevrot R."/>
        </authorList>
    </citation>
    <scope>NUCLEOTIDE SEQUENCE [LARGE SCALE GENOMIC DNA]</scope>
</reference>
<accession>A0A383RBP0</accession>
<evidence type="ECO:0000256" key="1">
    <source>
        <dbReference type="SAM" id="Phobius"/>
    </source>
</evidence>
<keyword evidence="1" id="KW-0472">Membrane</keyword>
<keyword evidence="1" id="KW-1133">Transmembrane helix</keyword>
<protein>
    <submittedName>
        <fullName evidence="2">Uncharacterized protein</fullName>
    </submittedName>
</protein>
<gene>
    <name evidence="2" type="ORF">PBLR_12523</name>
</gene>
<keyword evidence="1" id="KW-0812">Transmembrane</keyword>